<dbReference type="GO" id="GO:0061630">
    <property type="term" value="F:ubiquitin protein ligase activity"/>
    <property type="evidence" value="ECO:0007669"/>
    <property type="project" value="UniProtKB-EC"/>
</dbReference>
<comment type="catalytic activity">
    <reaction evidence="1">
        <text>[E2 ubiquitin-conjugating enzyme]-S-ubiquitinyl-L-cysteine + [acceptor protein]-L-lysine = [E2 ubiquitin-conjugating enzyme]-L-cysteine + [acceptor protein]-N(6)-ubiquitinyl-L-lysine.</text>
        <dbReference type="EC" id="2.3.2.31"/>
    </reaction>
</comment>
<dbReference type="EC" id="2.3.2.31" evidence="2"/>
<dbReference type="GeneID" id="27355631"/>
<dbReference type="Gene3D" id="1.20.120.1750">
    <property type="match status" value="1"/>
</dbReference>
<evidence type="ECO:0000259" key="10">
    <source>
        <dbReference type="PROSITE" id="PS51873"/>
    </source>
</evidence>
<feature type="region of interest" description="Disordered" evidence="9">
    <location>
        <begin position="349"/>
        <end position="439"/>
    </location>
</feature>
<dbReference type="GO" id="GO:0016567">
    <property type="term" value="P:protein ubiquitination"/>
    <property type="evidence" value="ECO:0007669"/>
    <property type="project" value="InterPro"/>
</dbReference>
<dbReference type="InterPro" id="IPR031127">
    <property type="entry name" value="E3_UB_ligase_RBR"/>
</dbReference>
<dbReference type="OrthoDB" id="9977870at2759"/>
<dbReference type="PANTHER" id="PTHR11685">
    <property type="entry name" value="RBR FAMILY RING FINGER AND IBR DOMAIN-CONTAINING"/>
    <property type="match status" value="1"/>
</dbReference>
<dbReference type="RefSeq" id="XP_016265365.1">
    <property type="nucleotide sequence ID" value="XM_016404360.1"/>
</dbReference>
<keyword evidence="12" id="KW-1185">Reference proteome</keyword>
<dbReference type="SUPFAM" id="SSF57850">
    <property type="entry name" value="RING/U-box"/>
    <property type="match status" value="1"/>
</dbReference>
<evidence type="ECO:0000256" key="3">
    <source>
        <dbReference type="ARBA" id="ARBA00022679"/>
    </source>
</evidence>
<dbReference type="EMBL" id="KN847334">
    <property type="protein sequence ID" value="KIW45149.1"/>
    <property type="molecule type" value="Genomic_DNA"/>
</dbReference>
<dbReference type="InterPro" id="IPR044066">
    <property type="entry name" value="TRIAD_supradom"/>
</dbReference>
<protein>
    <recommendedName>
        <fullName evidence="2">RBR-type E3 ubiquitin transferase</fullName>
        <ecNumber evidence="2">2.3.2.31</ecNumber>
    </recommendedName>
</protein>
<keyword evidence="4" id="KW-0479">Metal-binding</keyword>
<feature type="compositionally biased region" description="Acidic residues" evidence="9">
    <location>
        <begin position="12"/>
        <end position="23"/>
    </location>
</feature>
<organism evidence="11 12">
    <name type="scientific">Exophiala oligosperma</name>
    <dbReference type="NCBI Taxonomy" id="215243"/>
    <lineage>
        <taxon>Eukaryota</taxon>
        <taxon>Fungi</taxon>
        <taxon>Dikarya</taxon>
        <taxon>Ascomycota</taxon>
        <taxon>Pezizomycotina</taxon>
        <taxon>Eurotiomycetes</taxon>
        <taxon>Chaetothyriomycetidae</taxon>
        <taxon>Chaetothyriales</taxon>
        <taxon>Herpotrichiellaceae</taxon>
        <taxon>Exophiala</taxon>
    </lineage>
</organism>
<dbReference type="AlphaFoldDB" id="A0A0D2EAY7"/>
<dbReference type="Pfam" id="PF01485">
    <property type="entry name" value="IBR"/>
    <property type="match status" value="1"/>
</dbReference>
<evidence type="ECO:0000256" key="7">
    <source>
        <dbReference type="ARBA" id="ARBA00022786"/>
    </source>
</evidence>
<sequence>MSQNSFTPPVDSDGDIVMTDDNDNDHHHHHPPALRRPHSPLPAPSRDSAAQAAIPANRNNNPLLRLWRITGYGANPVPSTQGPPLTIDGVDVAPPTHQGIPTDAILRFYTQSRTPEPVTRRVESPLVETEPGPRTARTTGTGRFCVACMDELSSDEFRVECGCLYCVGCLNAVFRAGCESRASFPPRCCGVALRISAWGSVLEDDVVRRYKMVEAEFACTRPLYCAAARCSAFVPETGYEGRAARCPACERETCRECRRLMDEHDVEFHRNDPPGHPGHPLCPKATKGEKALLRLGKEKKWPRCPSCQTMIERNEGCDHMECVCGVEFCYRCGELFDEDDWCGCELRGQADSEENSEDEDEEDEDEEDSETSEDGDDEEEEEEENEDEDDSETNEDEDDDDDDDDDQDEEDVDTDEDDDQDEDEEDVIEEEDDEWPDHRLAMDIRRGGSGGGGGCLHDEVMDGTDETGICHGCLGDKVLYTCAWCRIELCDECLDRVARNV</sequence>
<dbReference type="Proteomes" id="UP000053342">
    <property type="component" value="Unassembled WGS sequence"/>
</dbReference>
<keyword evidence="6" id="KW-0863">Zinc-finger</keyword>
<evidence type="ECO:0000256" key="8">
    <source>
        <dbReference type="ARBA" id="ARBA00022833"/>
    </source>
</evidence>
<feature type="domain" description="RING-type" evidence="10">
    <location>
        <begin position="141"/>
        <end position="355"/>
    </location>
</feature>
<dbReference type="VEuPathDB" id="FungiDB:PV06_03557"/>
<evidence type="ECO:0000256" key="5">
    <source>
        <dbReference type="ARBA" id="ARBA00022737"/>
    </source>
</evidence>
<dbReference type="HOGENOM" id="CLU_544043_0_0_1"/>
<keyword evidence="5" id="KW-0677">Repeat</keyword>
<evidence type="ECO:0000256" key="4">
    <source>
        <dbReference type="ARBA" id="ARBA00022723"/>
    </source>
</evidence>
<accession>A0A0D2EAY7</accession>
<keyword evidence="7" id="KW-0833">Ubl conjugation pathway</keyword>
<dbReference type="CDD" id="cd22584">
    <property type="entry name" value="Rcat_RBR_unk"/>
    <property type="match status" value="1"/>
</dbReference>
<gene>
    <name evidence="11" type="ORF">PV06_03557</name>
</gene>
<feature type="region of interest" description="Disordered" evidence="9">
    <location>
        <begin position="1"/>
        <end position="49"/>
    </location>
</feature>
<reference evidence="11 12" key="1">
    <citation type="submission" date="2015-01" db="EMBL/GenBank/DDBJ databases">
        <title>The Genome Sequence of Exophiala oligosperma CBS72588.</title>
        <authorList>
            <consortium name="The Broad Institute Genomics Platform"/>
            <person name="Cuomo C."/>
            <person name="de Hoog S."/>
            <person name="Gorbushina A."/>
            <person name="Stielow B."/>
            <person name="Teixiera M."/>
            <person name="Abouelleil A."/>
            <person name="Chapman S.B."/>
            <person name="Priest M."/>
            <person name="Young S.K."/>
            <person name="Wortman J."/>
            <person name="Nusbaum C."/>
            <person name="Birren B."/>
        </authorList>
    </citation>
    <scope>NUCLEOTIDE SEQUENCE [LARGE SCALE GENOMIC DNA]</scope>
    <source>
        <strain evidence="11 12">CBS 72588</strain>
    </source>
</reference>
<evidence type="ECO:0000313" key="11">
    <source>
        <dbReference type="EMBL" id="KIW45149.1"/>
    </source>
</evidence>
<feature type="compositionally biased region" description="Acidic residues" evidence="9">
    <location>
        <begin position="351"/>
        <end position="435"/>
    </location>
</feature>
<keyword evidence="3" id="KW-0808">Transferase</keyword>
<dbReference type="GO" id="GO:0008270">
    <property type="term" value="F:zinc ion binding"/>
    <property type="evidence" value="ECO:0007669"/>
    <property type="project" value="UniProtKB-KW"/>
</dbReference>
<evidence type="ECO:0000256" key="1">
    <source>
        <dbReference type="ARBA" id="ARBA00001798"/>
    </source>
</evidence>
<evidence type="ECO:0000256" key="9">
    <source>
        <dbReference type="SAM" id="MobiDB-lite"/>
    </source>
</evidence>
<feature type="compositionally biased region" description="Basic residues" evidence="9">
    <location>
        <begin position="27"/>
        <end position="38"/>
    </location>
</feature>
<evidence type="ECO:0000256" key="6">
    <source>
        <dbReference type="ARBA" id="ARBA00022771"/>
    </source>
</evidence>
<proteinExistence type="predicted"/>
<name>A0A0D2EAY7_9EURO</name>
<dbReference type="InterPro" id="IPR002867">
    <property type="entry name" value="IBR_dom"/>
</dbReference>
<evidence type="ECO:0000313" key="12">
    <source>
        <dbReference type="Proteomes" id="UP000053342"/>
    </source>
</evidence>
<dbReference type="STRING" id="215243.A0A0D2EAY7"/>
<keyword evidence="8" id="KW-0862">Zinc</keyword>
<evidence type="ECO:0000256" key="2">
    <source>
        <dbReference type="ARBA" id="ARBA00012251"/>
    </source>
</evidence>
<dbReference type="PROSITE" id="PS51873">
    <property type="entry name" value="TRIAD"/>
    <property type="match status" value="1"/>
</dbReference>